<keyword evidence="2" id="KW-1185">Reference proteome</keyword>
<reference evidence="1 2" key="1">
    <citation type="submission" date="2024-02" db="EMBL/GenBank/DDBJ databases">
        <authorList>
            <person name="Daric V."/>
            <person name="Darras S."/>
        </authorList>
    </citation>
    <scope>NUCLEOTIDE SEQUENCE [LARGE SCALE GENOMIC DNA]</scope>
</reference>
<gene>
    <name evidence="1" type="ORF">CVLEPA_LOCUS6841</name>
</gene>
<organism evidence="1 2">
    <name type="scientific">Clavelina lepadiformis</name>
    <name type="common">Light-bulb sea squirt</name>
    <name type="synonym">Ascidia lepadiformis</name>
    <dbReference type="NCBI Taxonomy" id="159417"/>
    <lineage>
        <taxon>Eukaryota</taxon>
        <taxon>Metazoa</taxon>
        <taxon>Chordata</taxon>
        <taxon>Tunicata</taxon>
        <taxon>Ascidiacea</taxon>
        <taxon>Aplousobranchia</taxon>
        <taxon>Clavelinidae</taxon>
        <taxon>Clavelina</taxon>
    </lineage>
</organism>
<comment type="caution">
    <text evidence="1">The sequence shown here is derived from an EMBL/GenBank/DDBJ whole genome shotgun (WGS) entry which is preliminary data.</text>
</comment>
<protein>
    <submittedName>
        <fullName evidence="1">Uncharacterized protein</fullName>
    </submittedName>
</protein>
<dbReference type="Proteomes" id="UP001642483">
    <property type="component" value="Unassembled WGS sequence"/>
</dbReference>
<name>A0ABP0FDH5_CLALP</name>
<dbReference type="EMBL" id="CAWYQH010000046">
    <property type="protein sequence ID" value="CAK8677461.1"/>
    <property type="molecule type" value="Genomic_DNA"/>
</dbReference>
<proteinExistence type="predicted"/>
<accession>A0ABP0FDH5</accession>
<evidence type="ECO:0000313" key="1">
    <source>
        <dbReference type="EMBL" id="CAK8677461.1"/>
    </source>
</evidence>
<evidence type="ECO:0000313" key="2">
    <source>
        <dbReference type="Proteomes" id="UP001642483"/>
    </source>
</evidence>
<sequence length="58" mass="6474">MKVAADRGCSGIGRSIPNLLMLEHTQGCNPSNRGDKMIHQHRSIHLLYIKIFPDNSTT</sequence>